<evidence type="ECO:0000313" key="13">
    <source>
        <dbReference type="Proteomes" id="UP000009286"/>
    </source>
</evidence>
<dbReference type="Pfam" id="PF03461">
    <property type="entry name" value="TRCF"/>
    <property type="match status" value="1"/>
</dbReference>
<evidence type="ECO:0000256" key="7">
    <source>
        <dbReference type="ARBA" id="ARBA00023125"/>
    </source>
</evidence>
<comment type="similarity">
    <text evidence="9">In the C-terminal section; belongs to the helicase family. RecG subfamily.</text>
</comment>
<gene>
    <name evidence="9 12" type="primary">mfd</name>
    <name evidence="12" type="ordered locus">MICA_1609</name>
</gene>
<dbReference type="SMART" id="SM00487">
    <property type="entry name" value="DEXDc"/>
    <property type="match status" value="1"/>
</dbReference>
<dbReference type="InterPro" id="IPR014001">
    <property type="entry name" value="Helicase_ATP-bd"/>
</dbReference>
<dbReference type="HAMAP" id="MF_00969">
    <property type="entry name" value="TRCF"/>
    <property type="match status" value="1"/>
</dbReference>
<dbReference type="Gene3D" id="3.40.50.11180">
    <property type="match status" value="1"/>
</dbReference>
<dbReference type="InterPro" id="IPR011545">
    <property type="entry name" value="DEAD/DEAH_box_helicase_dom"/>
</dbReference>
<keyword evidence="3 9" id="KW-0227">DNA damage</keyword>
<reference evidence="12 13" key="1">
    <citation type="journal article" date="2011" name="BMC Genomics">
        <title>Genomic insights into an obligate epibiotic bacterial predator: Micavibrio aeruginosavorus ARL-13.</title>
        <authorList>
            <person name="Wang Z."/>
            <person name="Kadouri D."/>
            <person name="Wu M."/>
        </authorList>
    </citation>
    <scope>NUCLEOTIDE SEQUENCE [LARGE SCALE GENOMIC DNA]</scope>
    <source>
        <strain evidence="12 13">ARL-13</strain>
    </source>
</reference>
<feature type="domain" description="Helicase C-terminal" evidence="11">
    <location>
        <begin position="827"/>
        <end position="981"/>
    </location>
</feature>
<dbReference type="Gene3D" id="3.40.50.300">
    <property type="entry name" value="P-loop containing nucleotide triphosphate hydrolases"/>
    <property type="match status" value="2"/>
</dbReference>
<keyword evidence="1 9" id="KW-0963">Cytoplasm</keyword>
<dbReference type="GO" id="GO:0003684">
    <property type="term" value="F:damaged DNA binding"/>
    <property type="evidence" value="ECO:0007669"/>
    <property type="project" value="InterPro"/>
</dbReference>
<dbReference type="KEGG" id="mai:MICA_1609"/>
<accession>G2KQJ6</accession>
<evidence type="ECO:0000256" key="9">
    <source>
        <dbReference type="HAMAP-Rule" id="MF_00969"/>
    </source>
</evidence>
<dbReference type="eggNOG" id="COG1197">
    <property type="taxonomic scope" value="Bacteria"/>
</dbReference>
<keyword evidence="2 9" id="KW-0547">Nucleotide-binding</keyword>
<dbReference type="InterPro" id="IPR036101">
    <property type="entry name" value="CarD-like/TRCF_RID_sf"/>
</dbReference>
<name>G2KQJ6_MICAA</name>
<protein>
    <recommendedName>
        <fullName evidence="9">Transcription-repair-coupling factor</fullName>
        <shortName evidence="9">TRCF</shortName>
        <ecNumber evidence="9">3.6.4.-</ecNumber>
    </recommendedName>
</protein>
<evidence type="ECO:0000256" key="2">
    <source>
        <dbReference type="ARBA" id="ARBA00022741"/>
    </source>
</evidence>
<keyword evidence="7 9" id="KW-0238">DNA-binding</keyword>
<dbReference type="InterPro" id="IPR003711">
    <property type="entry name" value="CarD-like/TRCF_RID"/>
</dbReference>
<evidence type="ECO:0000259" key="10">
    <source>
        <dbReference type="PROSITE" id="PS51192"/>
    </source>
</evidence>
<keyword evidence="5" id="KW-0347">Helicase</keyword>
<dbReference type="PROSITE" id="PS51192">
    <property type="entry name" value="HELICASE_ATP_BIND_1"/>
    <property type="match status" value="1"/>
</dbReference>
<dbReference type="PANTHER" id="PTHR47964:SF1">
    <property type="entry name" value="ATP-DEPENDENT DNA HELICASE HOMOLOG RECG, CHLOROPLASTIC"/>
    <property type="match status" value="1"/>
</dbReference>
<dbReference type="InterPro" id="IPR027417">
    <property type="entry name" value="P-loop_NTPase"/>
</dbReference>
<dbReference type="Pfam" id="PF17757">
    <property type="entry name" value="UvrB_inter"/>
    <property type="match status" value="1"/>
</dbReference>
<dbReference type="Pfam" id="PF02559">
    <property type="entry name" value="CarD_TRCF_RID"/>
    <property type="match status" value="1"/>
</dbReference>
<sequence>MSGASEPSSKSVSTLRTLFGAPEGMDARILADRARALMPDDRVLIHVAMDDARVAELADLLAFFAPDVQVVQFPAWDCLPYDRVSPNNDIVAHRVAALATLIHWDQQKERFPRLVLTTVNAVTQRVTPRAALEGASFIARVGERVNVDALMNFLGQNGYVRTDTVREAGEFAQRGGIIDLFPPGYDDPIRLDLFGDTLEGIRTFDPASQRTDKKLSHFALRPATEFFLNEDSIARFRARYRDLFGVVRNDDPLYEAVSSARRYNGMDHWLPLFFDRLDTLFDYAPGASVTVDHLAEQSRAERLAQVEDFYAARRTLEDSAKDKKKARKEGSDVSLSGTIYHPVPVNDLYIGTDEWRRLAADEMQLSPFGAAEEAGMEDAGGRKGRDFGDIRARPDADVFGELANHVAHLRLEKGRKIVIAAYSPGSRERLRSLMTNAGFANFKDCDHWDDVKSLNPGQTGMAILTLENGFVSPDLAILTEQDILGDRMARRKQKKRKADNFLTEVSSLTPGDLVVHVDHGIGRFEGLETISAAGTVHDCLKVVYDGGDKLFVPVVNIEVLSRFGSDEGTTQLDKLGGAGWQARKARVKKDLMRMAEGLLKIAAARMMQRSEKLHVSDGIYDEFVSRFPYQETDDQLRAIMDVMEDLNTDHPMDRLVCGDVGFGKTEVALRAAFIAAMSGAQVALVVPTTLLARQHYQNFSKRFAGLGLRIEQLSRFASPRDAAKAKDGLRDGDVNIVIGTHALFSKSVKFKNLGLLIVDEEQRFGVKQKEYLKEIKNNVHVLTLTATPIPRTLQMSLTGVRDLSLMATPPVDRLAVRTFVLPFDPVVIREALLREHYRGGQSFYVCPRIKDLDEVERMLKELVPEVKVIAAHGQMSTQELEDRMTAFYDGQYNVLLATNIIENGIDIPTANTIVIHRSDLFGLSQLYQIRGRVGRSKLRSYAYLTYAPDQKLSPTAQKRLEVMETLDTLGAGFQLASHDMDIRGAGNLLGEEQSGHIREVGVELYQQMLEEAVAEARAGSELGAAPHEERWSPQINIGTSVLIPENYVEDLNVRMSLYRRLSELETKSDIEGFAAELIDRFGPVPDEVENLLQIVEIKQLCRAAHVDRVDAGPKGAVIGFYKDAPPNPVAIMQWLQSKAGSIKLRPDQKLAAVRSWDRPAHRVQGVQGLIRELAGLAQG</sequence>
<dbReference type="GO" id="GO:0016787">
    <property type="term" value="F:hydrolase activity"/>
    <property type="evidence" value="ECO:0007669"/>
    <property type="project" value="UniProtKB-KW"/>
</dbReference>
<dbReference type="PANTHER" id="PTHR47964">
    <property type="entry name" value="ATP-DEPENDENT DNA HELICASE HOMOLOG RECG, CHLOROPLASTIC"/>
    <property type="match status" value="1"/>
</dbReference>
<dbReference type="RefSeq" id="WP_014103147.1">
    <property type="nucleotide sequence ID" value="NC_016026.1"/>
</dbReference>
<dbReference type="SMART" id="SM00490">
    <property type="entry name" value="HELICc"/>
    <property type="match status" value="1"/>
</dbReference>
<dbReference type="InterPro" id="IPR004576">
    <property type="entry name" value="Mfd"/>
</dbReference>
<evidence type="ECO:0000256" key="5">
    <source>
        <dbReference type="ARBA" id="ARBA00022806"/>
    </source>
</evidence>
<dbReference type="InterPro" id="IPR001650">
    <property type="entry name" value="Helicase_C-like"/>
</dbReference>
<comment type="similarity">
    <text evidence="9">In the N-terminal section; belongs to the UvrB family.</text>
</comment>
<dbReference type="SUPFAM" id="SSF52540">
    <property type="entry name" value="P-loop containing nucleoside triphosphate hydrolases"/>
    <property type="match status" value="3"/>
</dbReference>
<dbReference type="GO" id="GO:0006355">
    <property type="term" value="P:regulation of DNA-templated transcription"/>
    <property type="evidence" value="ECO:0007669"/>
    <property type="project" value="UniProtKB-UniRule"/>
</dbReference>
<dbReference type="GO" id="GO:0000716">
    <property type="term" value="P:transcription-coupled nucleotide-excision repair, DNA damage recognition"/>
    <property type="evidence" value="ECO:0007669"/>
    <property type="project" value="UniProtKB-UniRule"/>
</dbReference>
<feature type="domain" description="Helicase ATP-binding" evidence="10">
    <location>
        <begin position="645"/>
        <end position="806"/>
    </location>
</feature>
<keyword evidence="13" id="KW-1185">Reference proteome</keyword>
<dbReference type="NCBIfam" id="TIGR00580">
    <property type="entry name" value="mfd"/>
    <property type="match status" value="1"/>
</dbReference>
<dbReference type="CDD" id="cd17991">
    <property type="entry name" value="DEXHc_TRCF"/>
    <property type="match status" value="1"/>
</dbReference>
<dbReference type="PROSITE" id="PS51194">
    <property type="entry name" value="HELICASE_CTER"/>
    <property type="match status" value="1"/>
</dbReference>
<dbReference type="Proteomes" id="UP000009286">
    <property type="component" value="Chromosome"/>
</dbReference>
<dbReference type="OrthoDB" id="9804325at2"/>
<evidence type="ECO:0000313" key="12">
    <source>
        <dbReference type="EMBL" id="AEP09924.1"/>
    </source>
</evidence>
<evidence type="ECO:0000259" key="11">
    <source>
        <dbReference type="PROSITE" id="PS51194"/>
    </source>
</evidence>
<dbReference type="InterPro" id="IPR041471">
    <property type="entry name" value="UvrB_inter"/>
</dbReference>
<keyword evidence="4 9" id="KW-0378">Hydrolase</keyword>
<dbReference type="InterPro" id="IPR037235">
    <property type="entry name" value="TRCF-like_C_D7"/>
</dbReference>
<dbReference type="Pfam" id="PF21132">
    <property type="entry name" value="MFD_D3"/>
    <property type="match status" value="1"/>
</dbReference>
<dbReference type="InterPro" id="IPR047112">
    <property type="entry name" value="RecG/Mfd"/>
</dbReference>
<proteinExistence type="inferred from homology"/>
<evidence type="ECO:0000256" key="1">
    <source>
        <dbReference type="ARBA" id="ARBA00022490"/>
    </source>
</evidence>
<dbReference type="GO" id="GO:0003678">
    <property type="term" value="F:DNA helicase activity"/>
    <property type="evidence" value="ECO:0007669"/>
    <property type="project" value="TreeGrafter"/>
</dbReference>
<dbReference type="InterPro" id="IPR048635">
    <property type="entry name" value="MFD_D3"/>
</dbReference>
<dbReference type="SMART" id="SM00982">
    <property type="entry name" value="TRCF"/>
    <property type="match status" value="1"/>
</dbReference>
<evidence type="ECO:0000256" key="8">
    <source>
        <dbReference type="ARBA" id="ARBA00023204"/>
    </source>
</evidence>
<dbReference type="Pfam" id="PF00271">
    <property type="entry name" value="Helicase_C"/>
    <property type="match status" value="1"/>
</dbReference>
<evidence type="ECO:0000256" key="3">
    <source>
        <dbReference type="ARBA" id="ARBA00022763"/>
    </source>
</evidence>
<dbReference type="HOGENOM" id="CLU_005122_0_3_5"/>
<keyword evidence="8 9" id="KW-0234">DNA repair</keyword>
<dbReference type="Gene3D" id="3.40.50.11140">
    <property type="match status" value="1"/>
</dbReference>
<dbReference type="STRING" id="856793.MICA_1609"/>
<dbReference type="Gene3D" id="2.40.10.170">
    <property type="match status" value="1"/>
</dbReference>
<dbReference type="GO" id="GO:0005524">
    <property type="term" value="F:ATP binding"/>
    <property type="evidence" value="ECO:0007669"/>
    <property type="project" value="UniProtKB-UniRule"/>
</dbReference>
<dbReference type="EC" id="3.6.4.-" evidence="9"/>
<dbReference type="InterPro" id="IPR005118">
    <property type="entry name" value="TRCF_C"/>
</dbReference>
<dbReference type="Gene3D" id="3.90.1150.50">
    <property type="entry name" value="Transcription-repair-coupling factor, D7 domain"/>
    <property type="match status" value="1"/>
</dbReference>
<organism evidence="12 13">
    <name type="scientific">Micavibrio aeruginosavorus (strain ARL-13)</name>
    <dbReference type="NCBI Taxonomy" id="856793"/>
    <lineage>
        <taxon>Bacteria</taxon>
        <taxon>Pseudomonadati</taxon>
        <taxon>Bdellovibrionota</taxon>
        <taxon>Bdellovibrionia</taxon>
        <taxon>Bdellovibrionales</taxon>
        <taxon>Pseudobdellovibrionaceae</taxon>
        <taxon>Micavibrio</taxon>
    </lineage>
</organism>
<comment type="function">
    <text evidence="9">Couples transcription and DNA repair by recognizing RNA polymerase (RNAP) stalled at DNA lesions. Mediates ATP-dependent release of RNAP and its truncated transcript from the DNA, and recruitment of nucleotide excision repair machinery to the damaged site.</text>
</comment>
<dbReference type="EMBL" id="CP002382">
    <property type="protein sequence ID" value="AEP09924.1"/>
    <property type="molecule type" value="Genomic_DNA"/>
</dbReference>
<evidence type="ECO:0000256" key="6">
    <source>
        <dbReference type="ARBA" id="ARBA00022840"/>
    </source>
</evidence>
<keyword evidence="6 9" id="KW-0067">ATP-binding</keyword>
<dbReference type="GO" id="GO:0005737">
    <property type="term" value="C:cytoplasm"/>
    <property type="evidence" value="ECO:0007669"/>
    <property type="project" value="UniProtKB-SubCell"/>
</dbReference>
<dbReference type="Gene3D" id="3.30.2060.10">
    <property type="entry name" value="Penicillin-binding protein 1b domain"/>
    <property type="match status" value="1"/>
</dbReference>
<dbReference type="AlphaFoldDB" id="G2KQJ6"/>
<dbReference type="Pfam" id="PF00270">
    <property type="entry name" value="DEAD"/>
    <property type="match status" value="1"/>
</dbReference>
<comment type="subcellular location">
    <subcellularLocation>
        <location evidence="9">Cytoplasm</location>
    </subcellularLocation>
</comment>
<dbReference type="SUPFAM" id="SSF143517">
    <property type="entry name" value="TRCF domain-like"/>
    <property type="match status" value="1"/>
</dbReference>
<dbReference type="SUPFAM" id="SSF141259">
    <property type="entry name" value="CarD-like"/>
    <property type="match status" value="1"/>
</dbReference>
<dbReference type="SMART" id="SM01058">
    <property type="entry name" value="CarD_TRCF"/>
    <property type="match status" value="1"/>
</dbReference>
<evidence type="ECO:0000256" key="4">
    <source>
        <dbReference type="ARBA" id="ARBA00022801"/>
    </source>
</evidence>